<organism evidence="15">
    <name type="scientific">Ananas comosus var. bracteatus</name>
    <name type="common">red pineapple</name>
    <dbReference type="NCBI Taxonomy" id="296719"/>
    <lineage>
        <taxon>Eukaryota</taxon>
        <taxon>Viridiplantae</taxon>
        <taxon>Streptophyta</taxon>
        <taxon>Embryophyta</taxon>
        <taxon>Tracheophyta</taxon>
        <taxon>Spermatophyta</taxon>
        <taxon>Magnoliopsida</taxon>
        <taxon>Liliopsida</taxon>
        <taxon>Poales</taxon>
        <taxon>Bromeliaceae</taxon>
        <taxon>Bromelioideae</taxon>
        <taxon>Ananas</taxon>
    </lineage>
</organism>
<keyword evidence="6 12" id="KW-0547">Nucleotide-binding</keyword>
<dbReference type="InterPro" id="IPR008271">
    <property type="entry name" value="Ser/Thr_kinase_AS"/>
</dbReference>
<name>A0A6V7QHZ3_ANACO</name>
<keyword evidence="2" id="KW-0723">Serine/threonine-protein kinase</keyword>
<evidence type="ECO:0000256" key="13">
    <source>
        <dbReference type="SAM" id="Phobius"/>
    </source>
</evidence>
<dbReference type="SMART" id="SM00220">
    <property type="entry name" value="S_TKc"/>
    <property type="match status" value="1"/>
</dbReference>
<dbReference type="PROSITE" id="PS00107">
    <property type="entry name" value="PROTEIN_KINASE_ATP"/>
    <property type="match status" value="1"/>
</dbReference>
<keyword evidence="11" id="KW-0325">Glycoprotein</keyword>
<feature type="binding site" evidence="12">
    <location>
        <position position="398"/>
    </location>
    <ligand>
        <name>ATP</name>
        <dbReference type="ChEBI" id="CHEBI:30616"/>
    </ligand>
</feature>
<evidence type="ECO:0000256" key="2">
    <source>
        <dbReference type="ARBA" id="ARBA00022527"/>
    </source>
</evidence>
<proteinExistence type="predicted"/>
<dbReference type="Gene3D" id="3.30.200.20">
    <property type="entry name" value="Phosphorylase Kinase, domain 1"/>
    <property type="match status" value="1"/>
</dbReference>
<dbReference type="Pfam" id="PF00069">
    <property type="entry name" value="Pkinase"/>
    <property type="match status" value="1"/>
</dbReference>
<feature type="transmembrane region" description="Helical" evidence="13">
    <location>
        <begin position="310"/>
        <end position="331"/>
    </location>
</feature>
<keyword evidence="10 13" id="KW-0472">Membrane</keyword>
<evidence type="ECO:0000256" key="7">
    <source>
        <dbReference type="ARBA" id="ARBA00022777"/>
    </source>
</evidence>
<reference evidence="15" key="1">
    <citation type="submission" date="2020-07" db="EMBL/GenBank/DDBJ databases">
        <authorList>
            <person name="Lin J."/>
        </authorList>
    </citation>
    <scope>NUCLEOTIDE SEQUENCE</scope>
</reference>
<evidence type="ECO:0000256" key="11">
    <source>
        <dbReference type="ARBA" id="ARBA00023180"/>
    </source>
</evidence>
<dbReference type="InterPro" id="IPR017441">
    <property type="entry name" value="Protein_kinase_ATP_BS"/>
</dbReference>
<dbReference type="SUPFAM" id="SSF56112">
    <property type="entry name" value="Protein kinase-like (PK-like)"/>
    <property type="match status" value="1"/>
</dbReference>
<dbReference type="GO" id="GO:0004674">
    <property type="term" value="F:protein serine/threonine kinase activity"/>
    <property type="evidence" value="ECO:0007669"/>
    <property type="project" value="UniProtKB-KW"/>
</dbReference>
<evidence type="ECO:0000256" key="10">
    <source>
        <dbReference type="ARBA" id="ARBA00023136"/>
    </source>
</evidence>
<evidence type="ECO:0000259" key="14">
    <source>
        <dbReference type="PROSITE" id="PS50011"/>
    </source>
</evidence>
<dbReference type="InterPro" id="IPR045874">
    <property type="entry name" value="LRK10/LRL21-25-like"/>
</dbReference>
<dbReference type="FunFam" id="1.10.510.10:FF:000590">
    <property type="entry name" value="PR5-like receptor kinase"/>
    <property type="match status" value="1"/>
</dbReference>
<dbReference type="InterPro" id="IPR025287">
    <property type="entry name" value="WAK_GUB"/>
</dbReference>
<evidence type="ECO:0000256" key="9">
    <source>
        <dbReference type="ARBA" id="ARBA00022989"/>
    </source>
</evidence>
<evidence type="ECO:0000256" key="5">
    <source>
        <dbReference type="ARBA" id="ARBA00022729"/>
    </source>
</evidence>
<evidence type="ECO:0000256" key="3">
    <source>
        <dbReference type="ARBA" id="ARBA00022679"/>
    </source>
</evidence>
<dbReference type="AlphaFoldDB" id="A0A6V7QHZ3"/>
<dbReference type="GO" id="GO:0016020">
    <property type="term" value="C:membrane"/>
    <property type="evidence" value="ECO:0007669"/>
    <property type="project" value="UniProtKB-SubCell"/>
</dbReference>
<keyword evidence="4 13" id="KW-0812">Transmembrane</keyword>
<sequence length="685" mass="76073">MVKKKGSAHPVFMSSTIQISASRALLLITCLLLFGVSRLASARCPRFSCGPLQDVGYPFRSEGDPDKCGDRRFQLACVDGNKTVWDIRQPGTYYVTEIAKSNADFAGYQSYDNFTVVDANLANGSSCSLPSQSLSRTSIDGMGFKDIEFTWATFVSCTRMIVNSTYNPVPCLSKTDAFVYVILSSEALHLDYAERFCSFLAMTPITFDPERMQVMNGDIYSLEHPTTEYVFQLLKRGFPVPLETYLSVGDCLKDRAKIAWPYMYVGGILSPRFFFAQSGVTLIGCMQYTHKRPSQWVSVLLLALDSTGQILTALLIVCRFIIAPLAIFLFLAHKLWREKKSVDAVEKFLRSQRALAPTRYAYTDLIAITGHFREKLGQGGYGSVFKGVFPGGVLVAVKMLLSNSKCNGEEFINEVSTIGRIHHVNVIKLVGFCSEGSKRALVYEYMPNGSLDKHIFSANGVAGRRTFTWDKLNDIALGIARGINYLHQGCDKRILHFDIKPQNILLDRNFTPKVADFGLAKLYPKDTSLVSMSTTRGTTGYIAPELISRSFGVISDKSDVYSFGMLLMEMAGGRRNADPRAENSSQAYYPSWIYDRLTQPEISEISTTFDISEGERKLCIVGLWCIQVRSSARPAMSKVIEMLEADVETLEMPPKPFFSSEEPTPAISVSCLGSSSVLPAISEDE</sequence>
<dbReference type="FunFam" id="3.30.200.20:FF:000178">
    <property type="entry name" value="serine/threonine-protein kinase PBS1-like"/>
    <property type="match status" value="1"/>
</dbReference>
<evidence type="ECO:0000256" key="4">
    <source>
        <dbReference type="ARBA" id="ARBA00022692"/>
    </source>
</evidence>
<comment type="subcellular location">
    <subcellularLocation>
        <location evidence="1">Membrane</location>
        <topology evidence="1">Single-pass type I membrane protein</topology>
    </subcellularLocation>
</comment>
<evidence type="ECO:0000256" key="1">
    <source>
        <dbReference type="ARBA" id="ARBA00004479"/>
    </source>
</evidence>
<keyword evidence="3" id="KW-0808">Transferase</keyword>
<dbReference type="Gene3D" id="1.10.510.10">
    <property type="entry name" value="Transferase(Phosphotransferase) domain 1"/>
    <property type="match status" value="1"/>
</dbReference>
<keyword evidence="8 12" id="KW-0067">ATP-binding</keyword>
<evidence type="ECO:0000256" key="12">
    <source>
        <dbReference type="PROSITE-ProRule" id="PRU10141"/>
    </source>
</evidence>
<dbReference type="InterPro" id="IPR011009">
    <property type="entry name" value="Kinase-like_dom_sf"/>
</dbReference>
<dbReference type="GO" id="GO:0030247">
    <property type="term" value="F:polysaccharide binding"/>
    <property type="evidence" value="ECO:0007669"/>
    <property type="project" value="InterPro"/>
</dbReference>
<dbReference type="EMBL" id="LR862136">
    <property type="protein sequence ID" value="CAD1842730.1"/>
    <property type="molecule type" value="Genomic_DNA"/>
</dbReference>
<dbReference type="PROSITE" id="PS50011">
    <property type="entry name" value="PROTEIN_KINASE_DOM"/>
    <property type="match status" value="1"/>
</dbReference>
<dbReference type="PROSITE" id="PS00108">
    <property type="entry name" value="PROTEIN_KINASE_ST"/>
    <property type="match status" value="1"/>
</dbReference>
<keyword evidence="9 13" id="KW-1133">Transmembrane helix</keyword>
<keyword evidence="7" id="KW-0418">Kinase</keyword>
<dbReference type="Pfam" id="PF13947">
    <property type="entry name" value="GUB_WAK_bind"/>
    <property type="match status" value="1"/>
</dbReference>
<feature type="domain" description="Protein kinase" evidence="14">
    <location>
        <begin position="370"/>
        <end position="658"/>
    </location>
</feature>
<evidence type="ECO:0000256" key="6">
    <source>
        <dbReference type="ARBA" id="ARBA00022741"/>
    </source>
</evidence>
<dbReference type="InterPro" id="IPR000719">
    <property type="entry name" value="Prot_kinase_dom"/>
</dbReference>
<gene>
    <name evidence="15" type="ORF">CB5_LOCUS25941</name>
</gene>
<keyword evidence="5" id="KW-0732">Signal</keyword>
<evidence type="ECO:0000256" key="8">
    <source>
        <dbReference type="ARBA" id="ARBA00022840"/>
    </source>
</evidence>
<dbReference type="GO" id="GO:0005524">
    <property type="term" value="F:ATP binding"/>
    <property type="evidence" value="ECO:0007669"/>
    <property type="project" value="UniProtKB-UniRule"/>
</dbReference>
<accession>A0A6V7QHZ3</accession>
<evidence type="ECO:0000313" key="15">
    <source>
        <dbReference type="EMBL" id="CAD1842730.1"/>
    </source>
</evidence>
<dbReference type="PANTHER" id="PTHR27009">
    <property type="entry name" value="RUST RESISTANCE KINASE LR10-RELATED"/>
    <property type="match status" value="1"/>
</dbReference>
<protein>
    <recommendedName>
        <fullName evidence="14">Protein kinase domain-containing protein</fullName>
    </recommendedName>
</protein>